<evidence type="ECO:0000313" key="7">
    <source>
        <dbReference type="EMBL" id="PCK33050.1"/>
    </source>
</evidence>
<keyword evidence="8" id="KW-1185">Reference proteome</keyword>
<dbReference type="SUPFAM" id="SSF53383">
    <property type="entry name" value="PLP-dependent transferases"/>
    <property type="match status" value="1"/>
</dbReference>
<keyword evidence="5" id="KW-0663">Pyridoxal phosphate</keyword>
<dbReference type="InterPro" id="IPR015421">
    <property type="entry name" value="PyrdxlP-dep_Trfase_major"/>
</dbReference>
<dbReference type="OrthoDB" id="9803354at2"/>
<dbReference type="AlphaFoldDB" id="A0A2A5JUG4"/>
<accession>A0A2A5JUG4</accession>
<gene>
    <name evidence="7" type="ORF">CEX98_03875</name>
</gene>
<evidence type="ECO:0000256" key="4">
    <source>
        <dbReference type="ARBA" id="ARBA00022679"/>
    </source>
</evidence>
<sequence>MKNLSTLATTLDYSDIIHLEFYVQEQLVKGKEICDLIIGDFDTQQFPMPDYLTAQIQQAYEDRHNDYPPLEGVLSLRDEVAKQTKKRFNVSYNPDTELLISGGARPLLYSAMLATVSPTDSVIYPVPSWNNMFYTTMCGGKHVPIETSEVNQFLPTAQQIEPHITDARLITLCSPQNPNGSMFAKHQLIEICDMVVAENKRRSKIGGQPLYMLFDQVYWMLTMQDIEHYHPASLCSDIKPYLIVVDAGTKAFAATGIRVGWASGPPEVIAKMQVIQEHIGAMAPTAEQLATAVLFQNETYLQNYLTDFKKKILASMAVLHQGVQNMKGAGMAIDSFMPDAGIYMTLKIDAINRKTPDGKILENADQVSRYLIDSAGLALVPFASFGCRSQESQLWYRAAVCTISPSEIEAALPRLQSALLALSESQVLLEA</sequence>
<protein>
    <submittedName>
        <fullName evidence="7">Aspartate/tyrosine/aromatic aminotransferase</fullName>
    </submittedName>
</protein>
<keyword evidence="3 7" id="KW-0032">Aminotransferase</keyword>
<comment type="caution">
    <text evidence="7">The sequence shown here is derived from an EMBL/GenBank/DDBJ whole genome shotgun (WGS) entry which is preliminary data.</text>
</comment>
<evidence type="ECO:0000259" key="6">
    <source>
        <dbReference type="Pfam" id="PF00155"/>
    </source>
</evidence>
<evidence type="ECO:0000313" key="8">
    <source>
        <dbReference type="Proteomes" id="UP000228621"/>
    </source>
</evidence>
<evidence type="ECO:0000256" key="3">
    <source>
        <dbReference type="ARBA" id="ARBA00022576"/>
    </source>
</evidence>
<evidence type="ECO:0000256" key="1">
    <source>
        <dbReference type="ARBA" id="ARBA00001933"/>
    </source>
</evidence>
<evidence type="ECO:0000256" key="5">
    <source>
        <dbReference type="ARBA" id="ARBA00022898"/>
    </source>
</evidence>
<dbReference type="PANTHER" id="PTHR46383:SF1">
    <property type="entry name" value="ASPARTATE AMINOTRANSFERASE"/>
    <property type="match status" value="1"/>
</dbReference>
<comment type="similarity">
    <text evidence="2">Belongs to the class-I pyridoxal-phosphate-dependent aminotransferase family.</text>
</comment>
<name>A0A2A5JUG4_PSEO7</name>
<dbReference type="InterPro" id="IPR050596">
    <property type="entry name" value="AspAT/PAT-like"/>
</dbReference>
<dbReference type="GO" id="GO:0008483">
    <property type="term" value="F:transaminase activity"/>
    <property type="evidence" value="ECO:0007669"/>
    <property type="project" value="UniProtKB-KW"/>
</dbReference>
<dbReference type="Proteomes" id="UP000228621">
    <property type="component" value="Unassembled WGS sequence"/>
</dbReference>
<keyword evidence="4 7" id="KW-0808">Transferase</keyword>
<organism evidence="7 8">
    <name type="scientific">Pseudoalteromonas piscicida</name>
    <dbReference type="NCBI Taxonomy" id="43662"/>
    <lineage>
        <taxon>Bacteria</taxon>
        <taxon>Pseudomonadati</taxon>
        <taxon>Pseudomonadota</taxon>
        <taxon>Gammaproteobacteria</taxon>
        <taxon>Alteromonadales</taxon>
        <taxon>Pseudoalteromonadaceae</taxon>
        <taxon>Pseudoalteromonas</taxon>
    </lineage>
</organism>
<dbReference type="Pfam" id="PF00155">
    <property type="entry name" value="Aminotran_1_2"/>
    <property type="match status" value="1"/>
</dbReference>
<dbReference type="EMBL" id="NKHF01000018">
    <property type="protein sequence ID" value="PCK33050.1"/>
    <property type="molecule type" value="Genomic_DNA"/>
</dbReference>
<dbReference type="Gene3D" id="3.90.1150.10">
    <property type="entry name" value="Aspartate Aminotransferase, domain 1"/>
    <property type="match status" value="1"/>
</dbReference>
<dbReference type="GO" id="GO:0030170">
    <property type="term" value="F:pyridoxal phosphate binding"/>
    <property type="evidence" value="ECO:0007669"/>
    <property type="project" value="InterPro"/>
</dbReference>
<dbReference type="CDD" id="cd00609">
    <property type="entry name" value="AAT_like"/>
    <property type="match status" value="1"/>
</dbReference>
<evidence type="ECO:0000256" key="2">
    <source>
        <dbReference type="ARBA" id="ARBA00007441"/>
    </source>
</evidence>
<dbReference type="RefSeq" id="WP_099640809.1">
    <property type="nucleotide sequence ID" value="NZ_NKHF01000018.1"/>
</dbReference>
<dbReference type="GO" id="GO:0006520">
    <property type="term" value="P:amino acid metabolic process"/>
    <property type="evidence" value="ECO:0007669"/>
    <property type="project" value="InterPro"/>
</dbReference>
<dbReference type="InterPro" id="IPR004839">
    <property type="entry name" value="Aminotransferase_I/II_large"/>
</dbReference>
<feature type="domain" description="Aminotransferase class I/classII large" evidence="6">
    <location>
        <begin position="34"/>
        <end position="414"/>
    </location>
</feature>
<dbReference type="InterPro" id="IPR015422">
    <property type="entry name" value="PyrdxlP-dep_Trfase_small"/>
</dbReference>
<reference evidence="8" key="1">
    <citation type="journal article" date="2019" name="Genome Announc.">
        <title>Draft Genome Sequence of Pseudoalteromonas piscicida Strain 36Y ROTHPW, an Hypersaline Seawater Isolate from the South Coast of Sonora, Mexico.</title>
        <authorList>
            <person name="Sanchez-Diaz R."/>
            <person name="Molina-Garza Z.J."/>
            <person name="Cruz-Suarez L.E."/>
            <person name="Selvin J."/>
            <person name="Kiran G.S."/>
            <person name="Ibarra-Gamez J.C."/>
            <person name="Gomez-Gil B."/>
            <person name="Galaviz-Silva L."/>
        </authorList>
    </citation>
    <scope>NUCLEOTIDE SEQUENCE [LARGE SCALE GENOMIC DNA]</scope>
    <source>
        <strain evidence="8">36Y_RITHPW</strain>
    </source>
</reference>
<dbReference type="Gene3D" id="3.40.640.10">
    <property type="entry name" value="Type I PLP-dependent aspartate aminotransferase-like (Major domain)"/>
    <property type="match status" value="1"/>
</dbReference>
<dbReference type="PANTHER" id="PTHR46383">
    <property type="entry name" value="ASPARTATE AMINOTRANSFERASE"/>
    <property type="match status" value="1"/>
</dbReference>
<comment type="cofactor">
    <cofactor evidence="1">
        <name>pyridoxal 5'-phosphate</name>
        <dbReference type="ChEBI" id="CHEBI:597326"/>
    </cofactor>
</comment>
<dbReference type="InterPro" id="IPR015424">
    <property type="entry name" value="PyrdxlP-dep_Trfase"/>
</dbReference>
<proteinExistence type="inferred from homology"/>